<organism evidence="1 2">
    <name type="scientific">Maribacter arenosus</name>
    <dbReference type="NCBI Taxonomy" id="1854708"/>
    <lineage>
        <taxon>Bacteria</taxon>
        <taxon>Pseudomonadati</taxon>
        <taxon>Bacteroidota</taxon>
        <taxon>Flavobacteriia</taxon>
        <taxon>Flavobacteriales</taxon>
        <taxon>Flavobacteriaceae</taxon>
        <taxon>Maribacter</taxon>
    </lineage>
</organism>
<evidence type="ECO:0000313" key="1">
    <source>
        <dbReference type="EMBL" id="MBD0851226.1"/>
    </source>
</evidence>
<gene>
    <name evidence="1" type="ORF">HPE63_11150</name>
</gene>
<proteinExistence type="predicted"/>
<comment type="caution">
    <text evidence="1">The sequence shown here is derived from an EMBL/GenBank/DDBJ whole genome shotgun (WGS) entry which is preliminary data.</text>
</comment>
<name>A0ABR7VD36_9FLAO</name>
<accession>A0ABR7VD36</accession>
<dbReference type="Proteomes" id="UP000598350">
    <property type="component" value="Unassembled WGS sequence"/>
</dbReference>
<dbReference type="EMBL" id="JABTCG010000004">
    <property type="protein sequence ID" value="MBD0851226.1"/>
    <property type="molecule type" value="Genomic_DNA"/>
</dbReference>
<reference evidence="1 2" key="1">
    <citation type="submission" date="2020-05" db="EMBL/GenBank/DDBJ databases">
        <title>The draft genome sequence of Maribacter arenosus CAU 1321.</title>
        <authorList>
            <person name="Mu L."/>
        </authorList>
    </citation>
    <scope>NUCLEOTIDE SEQUENCE [LARGE SCALE GENOMIC DNA]</scope>
    <source>
        <strain evidence="1 2">CAU 1321</strain>
    </source>
</reference>
<evidence type="ECO:0000313" key="2">
    <source>
        <dbReference type="Proteomes" id="UP000598350"/>
    </source>
</evidence>
<dbReference type="RefSeq" id="WP_188314361.1">
    <property type="nucleotide sequence ID" value="NZ_JABTCG010000004.1"/>
</dbReference>
<keyword evidence="2" id="KW-1185">Reference proteome</keyword>
<sequence>MTLYIAQFTAKHRIIQVEENSIFIWRQDGGEIDTSMLANKIKRESSIHFFSMVAGKNYEIDLEDITVTIWQAEPFSG</sequence>
<protein>
    <submittedName>
        <fullName evidence="1">GTP-binding protein LepA</fullName>
    </submittedName>
</protein>